<reference evidence="1 2" key="1">
    <citation type="journal article" date="2019" name="Commun. Biol.">
        <title>The bagworm genome reveals a unique fibroin gene that provides high tensile strength.</title>
        <authorList>
            <person name="Kono N."/>
            <person name="Nakamura H."/>
            <person name="Ohtoshi R."/>
            <person name="Tomita M."/>
            <person name="Numata K."/>
            <person name="Arakawa K."/>
        </authorList>
    </citation>
    <scope>NUCLEOTIDE SEQUENCE [LARGE SCALE GENOMIC DNA]</scope>
</reference>
<dbReference type="AlphaFoldDB" id="A0A4C1W7A1"/>
<protein>
    <submittedName>
        <fullName evidence="1">Uncharacterized protein</fullName>
    </submittedName>
</protein>
<organism evidence="1 2">
    <name type="scientific">Eumeta variegata</name>
    <name type="common">Bagworm moth</name>
    <name type="synonym">Eumeta japonica</name>
    <dbReference type="NCBI Taxonomy" id="151549"/>
    <lineage>
        <taxon>Eukaryota</taxon>
        <taxon>Metazoa</taxon>
        <taxon>Ecdysozoa</taxon>
        <taxon>Arthropoda</taxon>
        <taxon>Hexapoda</taxon>
        <taxon>Insecta</taxon>
        <taxon>Pterygota</taxon>
        <taxon>Neoptera</taxon>
        <taxon>Endopterygota</taxon>
        <taxon>Lepidoptera</taxon>
        <taxon>Glossata</taxon>
        <taxon>Ditrysia</taxon>
        <taxon>Tineoidea</taxon>
        <taxon>Psychidae</taxon>
        <taxon>Oiketicinae</taxon>
        <taxon>Eumeta</taxon>
    </lineage>
</organism>
<sequence>MGKGHRSFADESDVTKPALTRNKLSLSGYRVGTRCDEPARARADTAGRGLGDRFIQMIFIVVDKRVQNGSRRRRPRAPALNSRRRNARKLRALNFIRHRRASTRYPRDPRRAQRYEGERTCSDGGRFIGAAPRLSRRCEFFCKAMHRLHRGSLSLVDRRISRARLFVRSRSRSVSGCAVTRPGFQLIPC</sequence>
<accession>A0A4C1W7A1</accession>
<dbReference type="EMBL" id="BGZK01000488">
    <property type="protein sequence ID" value="GBP46750.1"/>
    <property type="molecule type" value="Genomic_DNA"/>
</dbReference>
<evidence type="ECO:0000313" key="2">
    <source>
        <dbReference type="Proteomes" id="UP000299102"/>
    </source>
</evidence>
<proteinExistence type="predicted"/>
<evidence type="ECO:0000313" key="1">
    <source>
        <dbReference type="EMBL" id="GBP46750.1"/>
    </source>
</evidence>
<keyword evidence="2" id="KW-1185">Reference proteome</keyword>
<name>A0A4C1W7A1_EUMVA</name>
<dbReference type="Proteomes" id="UP000299102">
    <property type="component" value="Unassembled WGS sequence"/>
</dbReference>
<gene>
    <name evidence="1" type="ORF">EVAR_87004_1</name>
</gene>
<comment type="caution">
    <text evidence="1">The sequence shown here is derived from an EMBL/GenBank/DDBJ whole genome shotgun (WGS) entry which is preliminary data.</text>
</comment>